<dbReference type="GeneID" id="58107819"/>
<dbReference type="Pfam" id="PF08876">
    <property type="entry name" value="DUF1836"/>
    <property type="match status" value="1"/>
</dbReference>
<dbReference type="AlphaFoldDB" id="A0A9Q8IPG4"/>
<evidence type="ECO:0000313" key="1">
    <source>
        <dbReference type="EMBL" id="TPR46236.1"/>
    </source>
</evidence>
<dbReference type="PANTHER" id="PTHR40056">
    <property type="entry name" value="HYPOTHETICAL CYTOSOLIC PROTEIN"/>
    <property type="match status" value="1"/>
</dbReference>
<comment type="caution">
    <text evidence="1">The sequence shown here is derived from an EMBL/GenBank/DDBJ whole genome shotgun (WGS) entry which is preliminary data.</text>
</comment>
<evidence type="ECO:0000313" key="2">
    <source>
        <dbReference type="Proteomes" id="UP000784700"/>
    </source>
</evidence>
<organism evidence="1 2">
    <name type="scientific">Apilactobacillus micheneri</name>
    <dbReference type="NCBI Taxonomy" id="1899430"/>
    <lineage>
        <taxon>Bacteria</taxon>
        <taxon>Bacillati</taxon>
        <taxon>Bacillota</taxon>
        <taxon>Bacilli</taxon>
        <taxon>Lactobacillales</taxon>
        <taxon>Lactobacillaceae</taxon>
        <taxon>Apilactobacillus</taxon>
    </lineage>
</organism>
<gene>
    <name evidence="1" type="ORF">DY130_01595</name>
</gene>
<accession>A0A9Q8IPG4</accession>
<dbReference type="InterPro" id="IPR014975">
    <property type="entry name" value="DUF1836"/>
</dbReference>
<dbReference type="Proteomes" id="UP000784700">
    <property type="component" value="Unassembled WGS sequence"/>
</dbReference>
<dbReference type="EMBL" id="QUBG01000001">
    <property type="protein sequence ID" value="TPR46236.1"/>
    <property type="molecule type" value="Genomic_DNA"/>
</dbReference>
<dbReference type="RefSeq" id="WP_140923828.1">
    <property type="nucleotide sequence ID" value="NZ_QUBF01000001.1"/>
</dbReference>
<dbReference type="PANTHER" id="PTHR40056:SF1">
    <property type="entry name" value="DUF1836 DOMAIN-CONTAINING PROTEIN"/>
    <property type="match status" value="1"/>
</dbReference>
<proteinExistence type="predicted"/>
<protein>
    <submittedName>
        <fullName evidence="1">DUF1836 domain-containing protein</fullName>
    </submittedName>
</protein>
<name>A0A9Q8IPG4_9LACO</name>
<sequence length="166" mass="19221">MNKQYNKWQTQMKSVSLPKWEDLPKFDLYMNQLIAVVNEAIGPLGMDTVTRSMINNYVKQKATFSPVKKKYQTVHVADIIIISLLKPVFSIKDIRQGIDEITKNQFPKQAYDEFIKMLVKKLHHIADEGEKPVSDNDTDHLLNAIADTIINRLIANEIYSDMMHEE</sequence>
<reference evidence="1" key="1">
    <citation type="submission" date="2018-08" db="EMBL/GenBank/DDBJ databases">
        <title>Comparative genomics of wild bee and flower associated Lactobacillus reveals potential adaptation to the bee host.</title>
        <authorList>
            <person name="Vuong H.Q."/>
            <person name="Mcfrederick Q.S."/>
        </authorList>
    </citation>
    <scope>NUCLEOTIDE SEQUENCE</scope>
    <source>
        <strain evidence="1">HV_63</strain>
    </source>
</reference>